<dbReference type="Proteomes" id="UP001187192">
    <property type="component" value="Unassembled WGS sequence"/>
</dbReference>
<protein>
    <submittedName>
        <fullName evidence="1">Uncharacterized protein</fullName>
    </submittedName>
</protein>
<keyword evidence="2" id="KW-1185">Reference proteome</keyword>
<evidence type="ECO:0000313" key="1">
    <source>
        <dbReference type="EMBL" id="GMN26489.1"/>
    </source>
</evidence>
<comment type="caution">
    <text evidence="1">The sequence shown here is derived from an EMBL/GenBank/DDBJ whole genome shotgun (WGS) entry which is preliminary data.</text>
</comment>
<reference evidence="1" key="1">
    <citation type="submission" date="2023-07" db="EMBL/GenBank/DDBJ databases">
        <title>draft genome sequence of fig (Ficus carica).</title>
        <authorList>
            <person name="Takahashi T."/>
            <person name="Nishimura K."/>
        </authorList>
    </citation>
    <scope>NUCLEOTIDE SEQUENCE</scope>
</reference>
<sequence length="190" mass="20729">MPKNLWYNTQCDCSKWDILAQLLCCCSPAKGEAPQSDWDTGGVSTTGTPMLKSVRRLMSVPHGFGCSGDPIGSAPKCSRRVNRLQAHKSYRSNGLVSRVPSSASHQTLGGGWNVVTGFKSGVKWWMAVRSSRIIPGFYPGQHRTNSMVVVPHSSWGSSTHVNKHSSRGSSTRINIGPTRWWSFGIVPGEL</sequence>
<feature type="non-terminal residue" evidence="1">
    <location>
        <position position="190"/>
    </location>
</feature>
<name>A0AA87YYE1_FICCA</name>
<evidence type="ECO:0000313" key="2">
    <source>
        <dbReference type="Proteomes" id="UP001187192"/>
    </source>
</evidence>
<gene>
    <name evidence="1" type="ORF">TIFTF001_001322</name>
</gene>
<dbReference type="AlphaFoldDB" id="A0AA87YYE1"/>
<accession>A0AA87YYE1</accession>
<organism evidence="1 2">
    <name type="scientific">Ficus carica</name>
    <name type="common">Common fig</name>
    <dbReference type="NCBI Taxonomy" id="3494"/>
    <lineage>
        <taxon>Eukaryota</taxon>
        <taxon>Viridiplantae</taxon>
        <taxon>Streptophyta</taxon>
        <taxon>Embryophyta</taxon>
        <taxon>Tracheophyta</taxon>
        <taxon>Spermatophyta</taxon>
        <taxon>Magnoliopsida</taxon>
        <taxon>eudicotyledons</taxon>
        <taxon>Gunneridae</taxon>
        <taxon>Pentapetalae</taxon>
        <taxon>rosids</taxon>
        <taxon>fabids</taxon>
        <taxon>Rosales</taxon>
        <taxon>Moraceae</taxon>
        <taxon>Ficeae</taxon>
        <taxon>Ficus</taxon>
    </lineage>
</organism>
<dbReference type="EMBL" id="BTGU01000001">
    <property type="protein sequence ID" value="GMN26489.1"/>
    <property type="molecule type" value="Genomic_DNA"/>
</dbReference>
<proteinExistence type="predicted"/>